<proteinExistence type="predicted"/>
<keyword evidence="3" id="KW-1185">Reference proteome</keyword>
<organism evidence="2 3">
    <name type="scientific">Paramarasmius palmivorus</name>
    <dbReference type="NCBI Taxonomy" id="297713"/>
    <lineage>
        <taxon>Eukaryota</taxon>
        <taxon>Fungi</taxon>
        <taxon>Dikarya</taxon>
        <taxon>Basidiomycota</taxon>
        <taxon>Agaricomycotina</taxon>
        <taxon>Agaricomycetes</taxon>
        <taxon>Agaricomycetidae</taxon>
        <taxon>Agaricales</taxon>
        <taxon>Marasmiineae</taxon>
        <taxon>Marasmiaceae</taxon>
        <taxon>Paramarasmius</taxon>
    </lineage>
</organism>
<comment type="caution">
    <text evidence="2">The sequence shown here is derived from an EMBL/GenBank/DDBJ whole genome shotgun (WGS) entry which is preliminary data.</text>
</comment>
<evidence type="ECO:0008006" key="4">
    <source>
        <dbReference type="Google" id="ProtNLM"/>
    </source>
</evidence>
<sequence>MDITLEKHPDLLDRILSASIKLQPSLRYVFLSALGSRIHASAIRVLFASVIIEDDSRLFYSPGHSQRTIIYPLLNSSSNRYSSSLRKLTICNPIKLGDQNPDVEPCEASQIERLLSVCSNLEEIVWTSAVCPPDGLAESGTRSLAVLLSDLGEDNQLESLLVDLLWLDEMLCDAIAEVGKRLRKLRLTTCGTKLTDPGVVSILESCDDLEEFALDEVQESLQELVIAKQETRPTIYNDQPKSLTNTDDIPSSTTLPGTLSKRLNDCEQLRYLHCDYWAFPYADLKSLLQSCRNLQRTKICLDFPFSKLLTLSSTFGALAHLYLLSVSIVAIHAPGNPPDPLPPHHTCPNTALESQSLKSRHALPQLLDVSQMNTQTCLSRDTGDPSMPVLRDVKRFAKKCSKLEVIEWYGRVGRGTWFVKRLTPGLRNNNCISVDYAPPRISSDDWDRMVGSDILAKAHEHPWFEATRFGQEWTGEQAEMERRKLEDKLNNSPLFESRGKKERRPSISTQSTSTADSPVTPVSLSPISLCRGTSQETESTRLMPDVLQELPVMKHKRRTSEVVANNERHRDIQVGRMRSQSAHHQFDPRSPQHHGGMTTATSGGFTGQKKSRRTSTNNKGVEKH</sequence>
<dbReference type="AlphaFoldDB" id="A0AAW0C7F7"/>
<reference evidence="2 3" key="1">
    <citation type="submission" date="2024-01" db="EMBL/GenBank/DDBJ databases">
        <title>A draft genome for a cacao thread blight-causing isolate of Paramarasmius palmivorus.</title>
        <authorList>
            <person name="Baruah I.K."/>
            <person name="Bukari Y."/>
            <person name="Amoako-Attah I."/>
            <person name="Meinhardt L.W."/>
            <person name="Bailey B.A."/>
            <person name="Cohen S.P."/>
        </authorList>
    </citation>
    <scope>NUCLEOTIDE SEQUENCE [LARGE SCALE GENOMIC DNA]</scope>
    <source>
        <strain evidence="2 3">GH-12</strain>
    </source>
</reference>
<protein>
    <recommendedName>
        <fullName evidence="4">F-box protein</fullName>
    </recommendedName>
</protein>
<dbReference type="EMBL" id="JAYKXP010000054">
    <property type="protein sequence ID" value="KAK7035289.1"/>
    <property type="molecule type" value="Genomic_DNA"/>
</dbReference>
<evidence type="ECO:0000313" key="2">
    <source>
        <dbReference type="EMBL" id="KAK7035289.1"/>
    </source>
</evidence>
<dbReference type="Proteomes" id="UP001383192">
    <property type="component" value="Unassembled WGS sequence"/>
</dbReference>
<gene>
    <name evidence="2" type="ORF">VNI00_012056</name>
</gene>
<feature type="compositionally biased region" description="Basic and acidic residues" evidence="1">
    <location>
        <begin position="479"/>
        <end position="489"/>
    </location>
</feature>
<evidence type="ECO:0000313" key="3">
    <source>
        <dbReference type="Proteomes" id="UP001383192"/>
    </source>
</evidence>
<dbReference type="InterPro" id="IPR032675">
    <property type="entry name" value="LRR_dom_sf"/>
</dbReference>
<dbReference type="Gene3D" id="3.80.10.10">
    <property type="entry name" value="Ribonuclease Inhibitor"/>
    <property type="match status" value="2"/>
</dbReference>
<feature type="region of interest" description="Disordered" evidence="1">
    <location>
        <begin position="477"/>
        <end position="624"/>
    </location>
</feature>
<feature type="compositionally biased region" description="Polar residues" evidence="1">
    <location>
        <begin position="506"/>
        <end position="537"/>
    </location>
</feature>
<accession>A0AAW0C7F7</accession>
<dbReference type="SUPFAM" id="SSF52047">
    <property type="entry name" value="RNI-like"/>
    <property type="match status" value="1"/>
</dbReference>
<evidence type="ECO:0000256" key="1">
    <source>
        <dbReference type="SAM" id="MobiDB-lite"/>
    </source>
</evidence>
<feature type="compositionally biased region" description="Polar residues" evidence="1">
    <location>
        <begin position="614"/>
        <end position="624"/>
    </location>
</feature>
<name>A0AAW0C7F7_9AGAR</name>